<feature type="compositionally biased region" description="Basic and acidic residues" evidence="1">
    <location>
        <begin position="580"/>
        <end position="590"/>
    </location>
</feature>
<dbReference type="Proteomes" id="UP001362999">
    <property type="component" value="Unassembled WGS sequence"/>
</dbReference>
<evidence type="ECO:0000256" key="1">
    <source>
        <dbReference type="SAM" id="MobiDB-lite"/>
    </source>
</evidence>
<feature type="compositionally biased region" description="Low complexity" evidence="1">
    <location>
        <begin position="493"/>
        <end position="529"/>
    </location>
</feature>
<feature type="compositionally biased region" description="Low complexity" evidence="1">
    <location>
        <begin position="221"/>
        <end position="241"/>
    </location>
</feature>
<feature type="compositionally biased region" description="Polar residues" evidence="1">
    <location>
        <begin position="373"/>
        <end position="383"/>
    </location>
</feature>
<proteinExistence type="predicted"/>
<dbReference type="EMBL" id="JAWWNJ010000265">
    <property type="protein sequence ID" value="KAK6966570.1"/>
    <property type="molecule type" value="Genomic_DNA"/>
</dbReference>
<feature type="region of interest" description="Disordered" evidence="1">
    <location>
        <begin position="267"/>
        <end position="304"/>
    </location>
</feature>
<name>A0AAV9YZV8_9AGAR</name>
<evidence type="ECO:0000313" key="3">
    <source>
        <dbReference type="Proteomes" id="UP001362999"/>
    </source>
</evidence>
<feature type="region of interest" description="Disordered" evidence="1">
    <location>
        <begin position="194"/>
        <end position="249"/>
    </location>
</feature>
<protein>
    <submittedName>
        <fullName evidence="2">Uncharacterized protein</fullName>
    </submittedName>
</protein>
<reference evidence="2 3" key="1">
    <citation type="journal article" date="2024" name="J Genomics">
        <title>Draft genome sequencing and assembly of Favolaschia claudopus CIRM-BRFM 2984 isolated from oak limbs.</title>
        <authorList>
            <person name="Navarro D."/>
            <person name="Drula E."/>
            <person name="Chaduli D."/>
            <person name="Cazenave R."/>
            <person name="Ahrendt S."/>
            <person name="Wang J."/>
            <person name="Lipzen A."/>
            <person name="Daum C."/>
            <person name="Barry K."/>
            <person name="Grigoriev I.V."/>
            <person name="Favel A."/>
            <person name="Rosso M.N."/>
            <person name="Martin F."/>
        </authorList>
    </citation>
    <scope>NUCLEOTIDE SEQUENCE [LARGE SCALE GENOMIC DNA]</scope>
    <source>
        <strain evidence="2 3">CIRM-BRFM 2984</strain>
    </source>
</reference>
<dbReference type="AlphaFoldDB" id="A0AAV9YZV8"/>
<feature type="compositionally biased region" description="Polar residues" evidence="1">
    <location>
        <begin position="549"/>
        <end position="560"/>
    </location>
</feature>
<gene>
    <name evidence="2" type="ORF">R3P38DRAFT_3245855</name>
</gene>
<feature type="region of interest" description="Disordered" evidence="1">
    <location>
        <begin position="342"/>
        <end position="387"/>
    </location>
</feature>
<evidence type="ECO:0000313" key="2">
    <source>
        <dbReference type="EMBL" id="KAK6966570.1"/>
    </source>
</evidence>
<accession>A0AAV9YZV8</accession>
<feature type="compositionally biased region" description="Low complexity" evidence="1">
    <location>
        <begin position="431"/>
        <end position="441"/>
    </location>
</feature>
<feature type="compositionally biased region" description="Basic and acidic residues" evidence="1">
    <location>
        <begin position="350"/>
        <end position="360"/>
    </location>
</feature>
<feature type="region of interest" description="Disordered" evidence="1">
    <location>
        <begin position="399"/>
        <end position="590"/>
    </location>
</feature>
<comment type="caution">
    <text evidence="2">The sequence shown here is derived from an EMBL/GenBank/DDBJ whole genome shotgun (WGS) entry which is preliminary data.</text>
</comment>
<feature type="compositionally biased region" description="Pro residues" evidence="1">
    <location>
        <begin position="267"/>
        <end position="282"/>
    </location>
</feature>
<keyword evidence="3" id="KW-1185">Reference proteome</keyword>
<organism evidence="2 3">
    <name type="scientific">Favolaschia claudopus</name>
    <dbReference type="NCBI Taxonomy" id="2862362"/>
    <lineage>
        <taxon>Eukaryota</taxon>
        <taxon>Fungi</taxon>
        <taxon>Dikarya</taxon>
        <taxon>Basidiomycota</taxon>
        <taxon>Agaricomycotina</taxon>
        <taxon>Agaricomycetes</taxon>
        <taxon>Agaricomycetidae</taxon>
        <taxon>Agaricales</taxon>
        <taxon>Marasmiineae</taxon>
        <taxon>Mycenaceae</taxon>
        <taxon>Favolaschia</taxon>
    </lineage>
</organism>
<sequence length="614" mass="64411">MSRLASLFTRRQNDSKDISSHPSSITDVIDLASRISHLHPLPSTLVSKRQEQKFIQQEWSRRFFRKEEKQNRVTSTTANLRAGRASAGVSLSPVYVVGAFGFLCISDACCINVKSPSSHGNYHRLLRIRLTICLDDRKRAGEGNGEDVAVVWVGRRSGIEYVECLFCHRQPSTPLLIYTISLLLSFSLSPPRASSITTQESDSDSENAPLVTLLPPRRPGSATSLSSRTGSAGSLASSSRANPTPKPKPLIDIAALTAATHLYHYPPPPPPSLLPLPLPPQAAKPSTGAHQATSSRRASDLASGADRDSVLANDLAALLAGGIALVNVGLDEEDAAGEELLDGAAGGGETKTRVEEKDRGGGNVVPPIVIKQRSPSPTFSVTSRPAHAGKRSIGAAVELGGSSGRGGMALQTRERQSISSTLTARAGTEDLSAATSAAALRSPPPRMSPGALVERASESRQRSATMTPLVHKSQQKTSTPTPRSSALPPPDATTPSTSPSPSSSSRANLAPPSLRTVASNSSLSSSSSNPRSGATAPPPPPHRPFVSSGRLSPTSSTGELSSDPALLTSWDWSDTGGSSGEERGRWRGGDCELVTRRGGVRRTSLISSDGVAGD</sequence>